<proteinExistence type="inferred from homology"/>
<accession>A0A379FME5</accession>
<comment type="subcellular location">
    <subcellularLocation>
        <location evidence="1">Membrane</location>
        <topology evidence="1">Lipid-anchor</topology>
    </subcellularLocation>
</comment>
<evidence type="ECO:0000256" key="6">
    <source>
        <dbReference type="ARBA" id="ARBA00023288"/>
    </source>
</evidence>
<evidence type="ECO:0000256" key="2">
    <source>
        <dbReference type="ARBA" id="ARBA00008973"/>
    </source>
</evidence>
<reference evidence="9 10" key="1">
    <citation type="submission" date="2018-06" db="EMBL/GenBank/DDBJ databases">
        <authorList>
            <consortium name="Pathogen Informatics"/>
            <person name="Doyle S."/>
        </authorList>
    </citation>
    <scope>NUCLEOTIDE SEQUENCE [LARGE SCALE GENOMIC DNA]</scope>
    <source>
        <strain evidence="9 10">NCTC11801</strain>
    </source>
</reference>
<dbReference type="InterPro" id="IPR004872">
    <property type="entry name" value="Lipoprotein_NlpA"/>
</dbReference>
<feature type="chain" id="PRO_5016573772" evidence="7">
    <location>
        <begin position="21"/>
        <end position="286"/>
    </location>
</feature>
<dbReference type="AlphaFoldDB" id="A0A379FME5"/>
<dbReference type="GO" id="GO:0016020">
    <property type="term" value="C:membrane"/>
    <property type="evidence" value="ECO:0007669"/>
    <property type="project" value="UniProtKB-SubCell"/>
</dbReference>
<evidence type="ECO:0000256" key="4">
    <source>
        <dbReference type="ARBA" id="ARBA00023136"/>
    </source>
</evidence>
<gene>
    <name evidence="9" type="primary">metQ_1</name>
    <name evidence="9" type="ORF">NCTC11801_00777</name>
    <name evidence="8" type="ORF">QDQ51_08920</name>
</gene>
<keyword evidence="5" id="KW-0564">Palmitate</keyword>
<comment type="similarity">
    <text evidence="2">Belongs to the NlpA lipoprotein family.</text>
</comment>
<dbReference type="OMA" id="WIRTKYK"/>
<evidence type="ECO:0000256" key="5">
    <source>
        <dbReference type="ARBA" id="ARBA00023139"/>
    </source>
</evidence>
<dbReference type="EMBL" id="UGTZ01000001">
    <property type="protein sequence ID" value="SUC29866.1"/>
    <property type="molecule type" value="Genomic_DNA"/>
</dbReference>
<dbReference type="GeneID" id="93671853"/>
<evidence type="ECO:0000313" key="9">
    <source>
        <dbReference type="EMBL" id="SUC29866.1"/>
    </source>
</evidence>
<evidence type="ECO:0000256" key="1">
    <source>
        <dbReference type="ARBA" id="ARBA00004635"/>
    </source>
</evidence>
<keyword evidence="6" id="KW-0449">Lipoprotein</keyword>
<keyword evidence="3 7" id="KW-0732">Signal</keyword>
<evidence type="ECO:0000313" key="8">
    <source>
        <dbReference type="EMBL" id="MDH2305535.1"/>
    </source>
</evidence>
<dbReference type="PROSITE" id="PS51257">
    <property type="entry name" value="PROKAR_LIPOPROTEIN"/>
    <property type="match status" value="1"/>
</dbReference>
<dbReference type="SUPFAM" id="SSF53850">
    <property type="entry name" value="Periplasmic binding protein-like II"/>
    <property type="match status" value="1"/>
</dbReference>
<dbReference type="Proteomes" id="UP000254208">
    <property type="component" value="Unassembled WGS sequence"/>
</dbReference>
<dbReference type="PANTHER" id="PTHR30429:SF3">
    <property type="entry name" value="LIPOPROTEIN"/>
    <property type="match status" value="1"/>
</dbReference>
<organism evidence="9 10">
    <name type="scientific">Providencia rettgeri</name>
    <dbReference type="NCBI Taxonomy" id="587"/>
    <lineage>
        <taxon>Bacteria</taxon>
        <taxon>Pseudomonadati</taxon>
        <taxon>Pseudomonadota</taxon>
        <taxon>Gammaproteobacteria</taxon>
        <taxon>Enterobacterales</taxon>
        <taxon>Morganellaceae</taxon>
        <taxon>Providencia</taxon>
    </lineage>
</organism>
<dbReference type="Pfam" id="PF03180">
    <property type="entry name" value="Lipoprotein_9"/>
    <property type="match status" value="1"/>
</dbReference>
<protein>
    <submittedName>
        <fullName evidence="9">28 kDa outer membrane protein</fullName>
    </submittedName>
    <submittedName>
        <fullName evidence="8">MetQ/NlpA family ABC transporter substrate-binding protein</fullName>
    </submittedName>
</protein>
<keyword evidence="4" id="KW-0472">Membrane</keyword>
<dbReference type="EMBL" id="JARVQW010000003">
    <property type="protein sequence ID" value="MDH2305535.1"/>
    <property type="molecule type" value="Genomic_DNA"/>
</dbReference>
<reference evidence="8" key="2">
    <citation type="submission" date="2023-04" db="EMBL/GenBank/DDBJ databases">
        <authorList>
            <person name="Li W."/>
        </authorList>
    </citation>
    <scope>NUCLEOTIDE SEQUENCE</scope>
    <source>
        <strain evidence="8">QITACRE101</strain>
    </source>
</reference>
<name>A0A379FME5_PRORE</name>
<sequence length="286" mass="31298">MKKLPAVLLSLSLTALVACSQEESTNETTESQKAASQKIVIGSHGSDADIWQFIAQSPEAKKANLDIDVKIIDDGITLNVATIDGDVDVNAFQSWGFLKDFNKSHNNQLTAISTTYFEPMGIYSVKHKKLADLPQQSIVAIPNDAANHIRALKLLEKSGLIALKPDFNQATGSTNDIVSNPKNLVFRQIKYAHGPRALPDVDIAVIGNTAAQEGGLNVLTDSLFREENDETIINNINLLVVKTDNKDNPKFAKLAELYHTEAVRKYIIDNFGGTKIEITKNVSELN</sequence>
<evidence type="ECO:0000256" key="3">
    <source>
        <dbReference type="ARBA" id="ARBA00022729"/>
    </source>
</evidence>
<feature type="signal peptide" evidence="7">
    <location>
        <begin position="1"/>
        <end position="20"/>
    </location>
</feature>
<dbReference type="RefSeq" id="WP_004914646.1">
    <property type="nucleotide sequence ID" value="NZ_ABEXOA020000120.1"/>
</dbReference>
<dbReference type="Proteomes" id="UP001162044">
    <property type="component" value="Unassembled WGS sequence"/>
</dbReference>
<evidence type="ECO:0000313" key="10">
    <source>
        <dbReference type="Proteomes" id="UP000254208"/>
    </source>
</evidence>
<dbReference type="Gene3D" id="3.40.190.10">
    <property type="entry name" value="Periplasmic binding protein-like II"/>
    <property type="match status" value="2"/>
</dbReference>
<dbReference type="PANTHER" id="PTHR30429">
    <property type="entry name" value="D-METHIONINE-BINDING LIPOPROTEIN METQ"/>
    <property type="match status" value="1"/>
</dbReference>
<evidence type="ECO:0000256" key="7">
    <source>
        <dbReference type="SAM" id="SignalP"/>
    </source>
</evidence>
<reference evidence="8" key="3">
    <citation type="submission" date="2023-10" db="EMBL/GenBank/DDBJ databases">
        <title>Analysis of Resistance Genes of Carbapenem-resistant Providencia rettgeri.</title>
        <authorList>
            <person name="Liu M."/>
        </authorList>
    </citation>
    <scope>NUCLEOTIDE SEQUENCE</scope>
    <source>
        <strain evidence="8">QITACRE101</strain>
    </source>
</reference>